<accession>A0A4Z0W2F6</accession>
<dbReference type="InterPro" id="IPR006842">
    <property type="entry name" value="Transposase_31"/>
</dbReference>
<dbReference type="EMBL" id="SRME01000003">
    <property type="protein sequence ID" value="TGG88046.1"/>
    <property type="molecule type" value="Genomic_DNA"/>
</dbReference>
<evidence type="ECO:0000259" key="1">
    <source>
        <dbReference type="Pfam" id="PF04754"/>
    </source>
</evidence>
<comment type="caution">
    <text evidence="2">The sequence shown here is derived from an EMBL/GenBank/DDBJ whole genome shotgun (WGS) entry which is preliminary data.</text>
</comment>
<dbReference type="Pfam" id="PF04754">
    <property type="entry name" value="Transposase_31"/>
    <property type="match status" value="1"/>
</dbReference>
<dbReference type="RefSeq" id="WP_135402965.1">
    <property type="nucleotide sequence ID" value="NZ_SRME01000003.1"/>
</dbReference>
<organism evidence="2 3">
    <name type="scientific">Geotoga petraea</name>
    <dbReference type="NCBI Taxonomy" id="28234"/>
    <lineage>
        <taxon>Bacteria</taxon>
        <taxon>Thermotogati</taxon>
        <taxon>Thermotogota</taxon>
        <taxon>Thermotogae</taxon>
        <taxon>Petrotogales</taxon>
        <taxon>Petrotogaceae</taxon>
        <taxon>Geotoga</taxon>
    </lineage>
</organism>
<proteinExistence type="predicted"/>
<reference evidence="2 3" key="1">
    <citation type="submission" date="2019-04" db="EMBL/GenBank/DDBJ databases">
        <title>Draft genome sequence data and analysis of a Fermenting Bacterium, Geotoga petraea strain HO-Geo1, isolated from heavy-oil petroleum reservoir in Russia.</title>
        <authorList>
            <person name="Grouzdev D.S."/>
            <person name="Semenova E.M."/>
            <person name="Sokolova D.S."/>
            <person name="Tourova T.P."/>
            <person name="Poltaraus A.B."/>
            <person name="Nazina T.N."/>
        </authorList>
    </citation>
    <scope>NUCLEOTIDE SEQUENCE [LARGE SCALE GENOMIC DNA]</scope>
    <source>
        <strain evidence="2 3">HO-Geo1</strain>
    </source>
</reference>
<evidence type="ECO:0000313" key="2">
    <source>
        <dbReference type="EMBL" id="TGG88046.1"/>
    </source>
</evidence>
<sequence>MGEINNPHDAFFKYAFGDKEITKDFIKYYLPKQVTKELDLETLKEEKGSYIDEQLKGLYSDLLFKVKDKDKKDNYIYKKLLHNFC</sequence>
<dbReference type="GO" id="GO:0006310">
    <property type="term" value="P:DNA recombination"/>
    <property type="evidence" value="ECO:0007669"/>
    <property type="project" value="TreeGrafter"/>
</dbReference>
<protein>
    <recommendedName>
        <fullName evidence="1">Transposase (putative) YhgA-like domain-containing protein</fullName>
    </recommendedName>
</protein>
<dbReference type="GO" id="GO:1990238">
    <property type="term" value="F:double-stranded DNA endonuclease activity"/>
    <property type="evidence" value="ECO:0007669"/>
    <property type="project" value="TreeGrafter"/>
</dbReference>
<evidence type="ECO:0000313" key="3">
    <source>
        <dbReference type="Proteomes" id="UP000297288"/>
    </source>
</evidence>
<dbReference type="PANTHER" id="PTHR34611:SF2">
    <property type="entry name" value="INACTIVE RECOMBINATION-PROMOTING NUCLEASE-LIKE PROTEIN RPNE-RELATED"/>
    <property type="match status" value="1"/>
</dbReference>
<dbReference type="OrthoDB" id="932587at2"/>
<dbReference type="AlphaFoldDB" id="A0A4Z0W2F6"/>
<feature type="domain" description="Transposase (putative) YhgA-like" evidence="1">
    <location>
        <begin position="6"/>
        <end position="78"/>
    </location>
</feature>
<dbReference type="PANTHER" id="PTHR34611">
    <property type="match status" value="1"/>
</dbReference>
<gene>
    <name evidence="2" type="ORF">E4650_06800</name>
</gene>
<name>A0A4Z0W2F6_9BACT</name>
<dbReference type="Proteomes" id="UP000297288">
    <property type="component" value="Unassembled WGS sequence"/>
</dbReference>
<dbReference type="InterPro" id="IPR051699">
    <property type="entry name" value="Rpn/YhgA-like_nuclease"/>
</dbReference>